<keyword evidence="10" id="KW-1185">Reference proteome</keyword>
<keyword evidence="2" id="KW-0479">Metal-binding</keyword>
<evidence type="ECO:0000256" key="2">
    <source>
        <dbReference type="ARBA" id="ARBA00022723"/>
    </source>
</evidence>
<dbReference type="GO" id="GO:0051603">
    <property type="term" value="P:proteolysis involved in protein catabolic process"/>
    <property type="evidence" value="ECO:0007669"/>
    <property type="project" value="TreeGrafter"/>
</dbReference>
<dbReference type="Gene3D" id="3.30.2010.10">
    <property type="entry name" value="Metalloproteases ('zincins'), catalytic domain"/>
    <property type="match status" value="1"/>
</dbReference>
<accession>A0A085BED9</accession>
<comment type="similarity">
    <text evidence="6">Belongs to the peptidase M48 family.</text>
</comment>
<gene>
    <name evidence="9" type="ORF">IO89_11365</name>
</gene>
<dbReference type="GO" id="GO:0004222">
    <property type="term" value="F:metalloendopeptidase activity"/>
    <property type="evidence" value="ECO:0007669"/>
    <property type="project" value="InterPro"/>
</dbReference>
<comment type="caution">
    <text evidence="9">The sequence shown here is derived from an EMBL/GenBank/DDBJ whole genome shotgun (WGS) entry which is preliminary data.</text>
</comment>
<protein>
    <recommendedName>
        <fullName evidence="8">Peptidase M48 domain-containing protein</fullName>
    </recommendedName>
</protein>
<dbReference type="STRING" id="421072.SAMN04488097_0147"/>
<evidence type="ECO:0000259" key="8">
    <source>
        <dbReference type="Pfam" id="PF01435"/>
    </source>
</evidence>
<evidence type="ECO:0000313" key="10">
    <source>
        <dbReference type="Proteomes" id="UP000028623"/>
    </source>
</evidence>
<evidence type="ECO:0000256" key="3">
    <source>
        <dbReference type="ARBA" id="ARBA00022801"/>
    </source>
</evidence>
<dbReference type="CDD" id="cd07332">
    <property type="entry name" value="M48C_Oma1_like"/>
    <property type="match status" value="1"/>
</dbReference>
<evidence type="ECO:0000256" key="5">
    <source>
        <dbReference type="ARBA" id="ARBA00023049"/>
    </source>
</evidence>
<dbReference type="EMBL" id="JPLY01000004">
    <property type="protein sequence ID" value="KFC20834.1"/>
    <property type="molecule type" value="Genomic_DNA"/>
</dbReference>
<evidence type="ECO:0000256" key="7">
    <source>
        <dbReference type="SAM" id="Phobius"/>
    </source>
</evidence>
<sequence>MKLSIPAKYFDGKTSRPYLLDLEVFLGEQISFYFENKRAVWKFHEIKFEKIGDHLIITRKDNLSESLKIEDSEIANNIYRSAKQSKNVSWYHTLLDLGPKFYLTATVATFTFIACFYIFIIPWIGEKVTDLMPLSFDEEIGNTSFQRIRSFSDIDEKRSAKLQNFADHIDFATHRKLNFKVIADKEINAFALPNGTIVVYTGLLSKIENYEELTALLGHEVTHVKERHSTKTLARSLAGYLVVSVVVGDVNGVMTSLADNANQLNNLSFSRAFESSSDLGSYEILKRNKIDPNGMYQLFKTLKTSHDAGIPELLSSHPLTEDRIKFSKSLLDKKEYTFEKNPELEDAFKKLKENP</sequence>
<dbReference type="GO" id="GO:0016020">
    <property type="term" value="C:membrane"/>
    <property type="evidence" value="ECO:0007669"/>
    <property type="project" value="TreeGrafter"/>
</dbReference>
<dbReference type="AlphaFoldDB" id="A0A085BED9"/>
<name>A0A085BED9_9FLAO</name>
<keyword evidence="7" id="KW-0472">Membrane</keyword>
<evidence type="ECO:0000256" key="4">
    <source>
        <dbReference type="ARBA" id="ARBA00022833"/>
    </source>
</evidence>
<keyword evidence="1 6" id="KW-0645">Protease</keyword>
<dbReference type="InterPro" id="IPR001915">
    <property type="entry name" value="Peptidase_M48"/>
</dbReference>
<dbReference type="OrthoDB" id="9810445at2"/>
<dbReference type="RefSeq" id="WP_034976405.1">
    <property type="nucleotide sequence ID" value="NZ_FOFI01000001.1"/>
</dbReference>
<keyword evidence="7" id="KW-1133">Transmembrane helix</keyword>
<comment type="cofactor">
    <cofactor evidence="6">
        <name>Zn(2+)</name>
        <dbReference type="ChEBI" id="CHEBI:29105"/>
    </cofactor>
    <text evidence="6">Binds 1 zinc ion per subunit.</text>
</comment>
<dbReference type="PANTHER" id="PTHR22726">
    <property type="entry name" value="METALLOENDOPEPTIDASE OMA1"/>
    <property type="match status" value="1"/>
</dbReference>
<feature type="transmembrane region" description="Helical" evidence="7">
    <location>
        <begin position="101"/>
        <end position="125"/>
    </location>
</feature>
<keyword evidence="5 6" id="KW-0482">Metalloprotease</keyword>
<dbReference type="InterPro" id="IPR051156">
    <property type="entry name" value="Mito/Outer_Membr_Metalloprot"/>
</dbReference>
<reference evidence="9 10" key="1">
    <citation type="submission" date="2014-07" db="EMBL/GenBank/DDBJ databases">
        <title>Epilithonimonas lactis LMG 22401 Genome.</title>
        <authorList>
            <person name="Pipes S.E."/>
            <person name="Stropko S.J."/>
        </authorList>
    </citation>
    <scope>NUCLEOTIDE SEQUENCE [LARGE SCALE GENOMIC DNA]</scope>
    <source>
        <strain evidence="9 10">LMG 24401</strain>
    </source>
</reference>
<dbReference type="Proteomes" id="UP000028623">
    <property type="component" value="Unassembled WGS sequence"/>
</dbReference>
<dbReference type="Pfam" id="PF01435">
    <property type="entry name" value="Peptidase_M48"/>
    <property type="match status" value="1"/>
</dbReference>
<dbReference type="PANTHER" id="PTHR22726:SF1">
    <property type="entry name" value="METALLOENDOPEPTIDASE OMA1, MITOCHONDRIAL"/>
    <property type="match status" value="1"/>
</dbReference>
<keyword evidence="3 6" id="KW-0378">Hydrolase</keyword>
<feature type="domain" description="Peptidase M48" evidence="8">
    <location>
        <begin position="158"/>
        <end position="325"/>
    </location>
</feature>
<organism evidence="9 10">
    <name type="scientific">Epilithonimonas lactis</name>
    <dbReference type="NCBI Taxonomy" id="421072"/>
    <lineage>
        <taxon>Bacteria</taxon>
        <taxon>Pseudomonadati</taxon>
        <taxon>Bacteroidota</taxon>
        <taxon>Flavobacteriia</taxon>
        <taxon>Flavobacteriales</taxon>
        <taxon>Weeksellaceae</taxon>
        <taxon>Chryseobacterium group</taxon>
        <taxon>Epilithonimonas</taxon>
    </lineage>
</organism>
<dbReference type="eggNOG" id="COG4783">
    <property type="taxonomic scope" value="Bacteria"/>
</dbReference>
<keyword evidence="4 6" id="KW-0862">Zinc</keyword>
<evidence type="ECO:0000256" key="6">
    <source>
        <dbReference type="RuleBase" id="RU003983"/>
    </source>
</evidence>
<keyword evidence="7" id="KW-0812">Transmembrane</keyword>
<evidence type="ECO:0000256" key="1">
    <source>
        <dbReference type="ARBA" id="ARBA00022670"/>
    </source>
</evidence>
<dbReference type="GO" id="GO:0046872">
    <property type="term" value="F:metal ion binding"/>
    <property type="evidence" value="ECO:0007669"/>
    <property type="project" value="UniProtKB-KW"/>
</dbReference>
<evidence type="ECO:0000313" key="9">
    <source>
        <dbReference type="EMBL" id="KFC20834.1"/>
    </source>
</evidence>
<proteinExistence type="inferred from homology"/>